<dbReference type="EMBL" id="JAKKDU010000034">
    <property type="protein sequence ID" value="MCF7569690.1"/>
    <property type="molecule type" value="Genomic_DNA"/>
</dbReference>
<dbReference type="Proteomes" id="UP001199795">
    <property type="component" value="Unassembled WGS sequence"/>
</dbReference>
<name>A0AAE3EQB1_9FLAO</name>
<sequence length="269" mass="31314">MNQSQPKNLIYGKLFLISVALLLLNDFYLKYHFHNYLTGKLSDFVGLFAFPYFVSLFFKGKVKPIYILTGILFIFWKSSSSQFVIDNLNSVGIGINRVVDYSDLIALFILPLSYQYRIKISTEIKQINFLPKSIIIGTCSFSFIATTLPGEIGELNLKSNYEREFEIKKDSLFIEMFKIETFQFKKSNKYITNLKIPDRKTSIQISMLVTETGKDKIKIKLDSIKTYFISSSSLIFGIDNKDLNYIKNLKLKDFEELFIEQKIEKFNQK</sequence>
<keyword evidence="1" id="KW-1133">Transmembrane helix</keyword>
<evidence type="ECO:0000313" key="3">
    <source>
        <dbReference type="Proteomes" id="UP001199795"/>
    </source>
</evidence>
<feature type="transmembrane region" description="Helical" evidence="1">
    <location>
        <begin position="9"/>
        <end position="29"/>
    </location>
</feature>
<evidence type="ECO:0000313" key="2">
    <source>
        <dbReference type="EMBL" id="MCF7569690.1"/>
    </source>
</evidence>
<evidence type="ECO:0000256" key="1">
    <source>
        <dbReference type="SAM" id="Phobius"/>
    </source>
</evidence>
<accession>A0AAE3EQB1</accession>
<protein>
    <submittedName>
        <fullName evidence="2">Uncharacterized protein</fullName>
    </submittedName>
</protein>
<feature type="transmembrane region" description="Helical" evidence="1">
    <location>
        <begin position="41"/>
        <end position="58"/>
    </location>
</feature>
<dbReference type="AlphaFoldDB" id="A0AAE3EQB1"/>
<reference evidence="2" key="1">
    <citation type="submission" date="2022-01" db="EMBL/GenBank/DDBJ databases">
        <title>Draft genome sequence of Sabulilitoribacter arenilitoris KCTC 52401.</title>
        <authorList>
            <person name="Oh J.-S."/>
        </authorList>
    </citation>
    <scope>NUCLEOTIDE SEQUENCE</scope>
    <source>
        <strain evidence="2">HMF6543</strain>
    </source>
</reference>
<keyword evidence="1" id="KW-0472">Membrane</keyword>
<comment type="caution">
    <text evidence="2">The sequence shown here is derived from an EMBL/GenBank/DDBJ whole genome shotgun (WGS) entry which is preliminary data.</text>
</comment>
<organism evidence="2 3">
    <name type="scientific">Wocania arenilitoris</name>
    <dbReference type="NCBI Taxonomy" id="2044858"/>
    <lineage>
        <taxon>Bacteria</taxon>
        <taxon>Pseudomonadati</taxon>
        <taxon>Bacteroidota</taxon>
        <taxon>Flavobacteriia</taxon>
        <taxon>Flavobacteriales</taxon>
        <taxon>Flavobacteriaceae</taxon>
        <taxon>Wocania</taxon>
    </lineage>
</organism>
<keyword evidence="3" id="KW-1185">Reference proteome</keyword>
<dbReference type="RefSeq" id="WP_237241015.1">
    <property type="nucleotide sequence ID" value="NZ_JAKKDU010000034.1"/>
</dbReference>
<proteinExistence type="predicted"/>
<keyword evidence="1" id="KW-0812">Transmembrane</keyword>
<gene>
    <name evidence="2" type="ORF">L3X37_15185</name>
</gene>